<evidence type="ECO:0000313" key="1">
    <source>
        <dbReference type="EMBL" id="GHO90046.1"/>
    </source>
</evidence>
<proteinExistence type="predicted"/>
<protein>
    <submittedName>
        <fullName evidence="1">Uncharacterized protein</fullName>
    </submittedName>
</protein>
<name>A0A8J3IGW1_9CHLR</name>
<keyword evidence="2" id="KW-1185">Reference proteome</keyword>
<sequence length="85" mass="9740">MRSRQGTQLDLWMSKVEASGIQELQSFANGLERDKEAVLAGLTLIKRMMFGQAGFVPFYASACFMLCSEKEPTIWDKLARQQRHR</sequence>
<organism evidence="1 2">
    <name type="scientific">Reticulibacter mediterranei</name>
    <dbReference type="NCBI Taxonomy" id="2778369"/>
    <lineage>
        <taxon>Bacteria</taxon>
        <taxon>Bacillati</taxon>
        <taxon>Chloroflexota</taxon>
        <taxon>Ktedonobacteria</taxon>
        <taxon>Ktedonobacterales</taxon>
        <taxon>Reticulibacteraceae</taxon>
        <taxon>Reticulibacter</taxon>
    </lineage>
</organism>
<gene>
    <name evidence="1" type="ORF">KSF_000940</name>
</gene>
<dbReference type="EMBL" id="BNJK01000001">
    <property type="protein sequence ID" value="GHO90046.1"/>
    <property type="molecule type" value="Genomic_DNA"/>
</dbReference>
<accession>A0A8J3IGW1</accession>
<comment type="caution">
    <text evidence="1">The sequence shown here is derived from an EMBL/GenBank/DDBJ whole genome shotgun (WGS) entry which is preliminary data.</text>
</comment>
<dbReference type="AlphaFoldDB" id="A0A8J3IGW1"/>
<dbReference type="Proteomes" id="UP000597444">
    <property type="component" value="Unassembled WGS sequence"/>
</dbReference>
<evidence type="ECO:0000313" key="2">
    <source>
        <dbReference type="Proteomes" id="UP000597444"/>
    </source>
</evidence>
<reference evidence="1" key="1">
    <citation type="submission" date="2020-10" db="EMBL/GenBank/DDBJ databases">
        <title>Taxonomic study of unclassified bacteria belonging to the class Ktedonobacteria.</title>
        <authorList>
            <person name="Yabe S."/>
            <person name="Wang C.M."/>
            <person name="Zheng Y."/>
            <person name="Sakai Y."/>
            <person name="Cavaletti L."/>
            <person name="Monciardini P."/>
            <person name="Donadio S."/>
        </authorList>
    </citation>
    <scope>NUCLEOTIDE SEQUENCE</scope>
    <source>
        <strain evidence="1">ID150040</strain>
    </source>
</reference>